<dbReference type="InterPro" id="IPR007829">
    <property type="entry name" value="TM2"/>
</dbReference>
<evidence type="ECO:0000313" key="8">
    <source>
        <dbReference type="Proteomes" id="UP000826540"/>
    </source>
</evidence>
<comment type="subcellular location">
    <subcellularLocation>
        <location evidence="1">Membrane</location>
        <topology evidence="1">Multi-pass membrane protein</topology>
    </subcellularLocation>
</comment>
<organism evidence="7 8">
    <name type="scientific">Sphaerospermopsis torques-reginae ITEP-024</name>
    <dbReference type="NCBI Taxonomy" id="984208"/>
    <lineage>
        <taxon>Bacteria</taxon>
        <taxon>Bacillati</taxon>
        <taxon>Cyanobacteriota</taxon>
        <taxon>Cyanophyceae</taxon>
        <taxon>Nostocales</taxon>
        <taxon>Aphanizomenonaceae</taxon>
        <taxon>Sphaerospermopsis</taxon>
        <taxon>Sphaerospermopsis torques-reginae</taxon>
    </lineage>
</organism>
<dbReference type="PANTHER" id="PTHR21016:SF25">
    <property type="entry name" value="TM2 DOMAIN-CONTAINING PROTEIN DDB_G0277895-RELATED"/>
    <property type="match status" value="1"/>
</dbReference>
<keyword evidence="3 5" id="KW-1133">Transmembrane helix</keyword>
<evidence type="ECO:0000256" key="1">
    <source>
        <dbReference type="ARBA" id="ARBA00004141"/>
    </source>
</evidence>
<feature type="domain" description="TM2" evidence="6">
    <location>
        <begin position="7"/>
        <end position="54"/>
    </location>
</feature>
<proteinExistence type="predicted"/>
<dbReference type="PANTHER" id="PTHR21016">
    <property type="entry name" value="BETA-AMYLOID BINDING PROTEIN-RELATED"/>
    <property type="match status" value="1"/>
</dbReference>
<accession>A0ABX8X2D8</accession>
<keyword evidence="2 5" id="KW-0812">Transmembrane</keyword>
<dbReference type="InterPro" id="IPR050932">
    <property type="entry name" value="TM2D1-3-like"/>
</dbReference>
<evidence type="ECO:0000256" key="2">
    <source>
        <dbReference type="ARBA" id="ARBA00022692"/>
    </source>
</evidence>
<name>A0ABX8X2D8_9CYAN</name>
<dbReference type="Pfam" id="PF05154">
    <property type="entry name" value="TM2"/>
    <property type="match status" value="1"/>
</dbReference>
<reference evidence="7 8" key="1">
    <citation type="journal article" date="2022" name="J. Am. Chem. Soc.">
        <title>Biosynthesis of Guanitoxin Enables Global Environmental Detection in Freshwater Cyanobacteria.</title>
        <authorList>
            <person name="Lima S.T."/>
            <person name="Fallon T.R."/>
            <person name="Cordoza J.L."/>
            <person name="Chekan J.R."/>
            <person name="Delbaje E."/>
            <person name="Hopiavuori A.R."/>
            <person name="Alvarenga D.O."/>
            <person name="Wood S.M."/>
            <person name="Luhavaya H."/>
            <person name="Baumgartner J.T."/>
            <person name="Dorr F.A."/>
            <person name="Etchegaray A."/>
            <person name="Pinto E."/>
            <person name="McKinnie S.M.K."/>
            <person name="Fiore M.F."/>
            <person name="Moore B.S."/>
        </authorList>
    </citation>
    <scope>NUCLEOTIDE SEQUENCE [LARGE SCALE GENOMIC DNA]</scope>
    <source>
        <strain evidence="7 8">ITEP-024</strain>
    </source>
</reference>
<feature type="transmembrane region" description="Helical" evidence="5">
    <location>
        <begin position="12"/>
        <end position="29"/>
    </location>
</feature>
<sequence>MVLIMINKGTAYLLWSLCFIGFAGIHRFYCGKPLSGLIYLFTWGLLGFGQFADLLIIPGMVDEKNLKYLALRGGNQNNNQSNTQTVVVNLGGQVTGQIPESGYHPSNIQLPQQQFPQGQIKPAPSTKNDVVTLLKLAQSKGGSISLTDAVIELGQPTSEVRSILENICTDGLMEITNDKSTGAIIYRLL</sequence>
<evidence type="ECO:0000313" key="7">
    <source>
        <dbReference type="EMBL" id="QYX32847.1"/>
    </source>
</evidence>
<gene>
    <name evidence="7" type="ORF">K2F26_05710</name>
</gene>
<evidence type="ECO:0000256" key="3">
    <source>
        <dbReference type="ARBA" id="ARBA00022989"/>
    </source>
</evidence>
<evidence type="ECO:0000259" key="6">
    <source>
        <dbReference type="Pfam" id="PF05154"/>
    </source>
</evidence>
<feature type="transmembrane region" description="Helical" evidence="5">
    <location>
        <begin position="35"/>
        <end position="57"/>
    </location>
</feature>
<dbReference type="RefSeq" id="WP_220610695.1">
    <property type="nucleotide sequence ID" value="NZ_CP080598.1"/>
</dbReference>
<dbReference type="Proteomes" id="UP000826540">
    <property type="component" value="Chromosome"/>
</dbReference>
<dbReference type="EMBL" id="CP080598">
    <property type="protein sequence ID" value="QYX32847.1"/>
    <property type="molecule type" value="Genomic_DNA"/>
</dbReference>
<keyword evidence="8" id="KW-1185">Reference proteome</keyword>
<evidence type="ECO:0000256" key="4">
    <source>
        <dbReference type="ARBA" id="ARBA00023136"/>
    </source>
</evidence>
<keyword evidence="4 5" id="KW-0472">Membrane</keyword>
<evidence type="ECO:0000256" key="5">
    <source>
        <dbReference type="SAM" id="Phobius"/>
    </source>
</evidence>
<protein>
    <submittedName>
        <fullName evidence="7">NINE protein</fullName>
    </submittedName>
</protein>